<name>A0A9W5AUM3_CAMHY</name>
<evidence type="ECO:0000313" key="2">
    <source>
        <dbReference type="EMBL" id="CUU89900.1"/>
    </source>
</evidence>
<dbReference type="SUPFAM" id="SSF103515">
    <property type="entry name" value="Autotransporter"/>
    <property type="match status" value="1"/>
</dbReference>
<reference evidence="2 3" key="1">
    <citation type="submission" date="2015-11" db="EMBL/GenBank/DDBJ databases">
        <authorList>
            <consortium name="Pathogen Informatics"/>
        </authorList>
    </citation>
    <scope>NUCLEOTIDE SEQUENCE [LARGE SCALE GENOMIC DNA]</scope>
    <source>
        <strain evidence="2 3">007A-0283</strain>
    </source>
</reference>
<comment type="caution">
    <text evidence="2">The sequence shown here is derived from an EMBL/GenBank/DDBJ whole genome shotgun (WGS) entry which is preliminary data.</text>
</comment>
<dbReference type="SMART" id="SM00869">
    <property type="entry name" value="Autotransporter"/>
    <property type="match status" value="1"/>
</dbReference>
<gene>
    <name evidence="2" type="ORF">ERS739223_01496</name>
</gene>
<dbReference type="Gene3D" id="2.40.128.130">
    <property type="entry name" value="Autotransporter beta-domain"/>
    <property type="match status" value="1"/>
</dbReference>
<dbReference type="Proteomes" id="UP000052245">
    <property type="component" value="Unassembled WGS sequence"/>
</dbReference>
<dbReference type="InterPro" id="IPR036709">
    <property type="entry name" value="Autotransporte_beta_dom_sf"/>
</dbReference>
<dbReference type="AlphaFoldDB" id="A0A9W5AUM3"/>
<dbReference type="InterPro" id="IPR005546">
    <property type="entry name" value="Autotransporte_beta"/>
</dbReference>
<organism evidence="2 3">
    <name type="scientific">Campylobacter hyointestinalis subsp. hyointestinalis</name>
    <dbReference type="NCBI Taxonomy" id="91352"/>
    <lineage>
        <taxon>Bacteria</taxon>
        <taxon>Pseudomonadati</taxon>
        <taxon>Campylobacterota</taxon>
        <taxon>Epsilonproteobacteria</taxon>
        <taxon>Campylobacterales</taxon>
        <taxon>Campylobacteraceae</taxon>
        <taxon>Campylobacter</taxon>
    </lineage>
</organism>
<accession>A0A9W5AUM3</accession>
<dbReference type="EMBL" id="FAVC01000003">
    <property type="protein sequence ID" value="CUU89900.1"/>
    <property type="molecule type" value="Genomic_DNA"/>
</dbReference>
<dbReference type="PROSITE" id="PS51208">
    <property type="entry name" value="AUTOTRANSPORTER"/>
    <property type="match status" value="1"/>
</dbReference>
<dbReference type="RefSeq" id="WP_059443065.1">
    <property type="nucleotide sequence ID" value="NZ_FAVC01000003.1"/>
</dbReference>
<protein>
    <submittedName>
        <fullName evidence="2">High-molecular-weight surface-exposed protein</fullName>
    </submittedName>
</protein>
<evidence type="ECO:0000313" key="3">
    <source>
        <dbReference type="Proteomes" id="UP000052245"/>
    </source>
</evidence>
<sequence length="562" mass="60435">MIYGGLNQSGNANSNTVNISGGEMREFVYGGYGSSTNSNTVNISGGTIQREVYGGYSTSGLANGNTVNISGGTINGLIYGGYSYSGSATNNTINISGNPTFGATTILYGGYIQTGTGDAFTSNTLNIRTKDIKVKNIKNFEFINLYLLDSTKANDTILKVNDAITFGGSNTKLNVSAPNSINSNFNIGDSITLISSATSIDTSKLTISNTSFQASSLAHIYNFDITSEAQAINATLNTKADNPAQKALSEPSIGSLAFINQASDLTAGFGMDAMVNSQANLNSSMNSNNSNDNNTNSNNLASFSALNISDTRSNSGSHVDTKGVSILVGISKSIDEEFIYGMFVELGKGNYDSYNSFNTSSVHGSGDSKYYGFGLMSKLDFKDSYYFENSFRVGQIKSDYESEGFDLNSNPSFDSKKMYYGAHLGVGNIIKLNTISNLDIYTKILYTRTSSENINIDSNDFKFASVNSIRSKTRARYNYELNQNSNLYARIAYEYEFDSKVKAKNLSTNYDIDAPTLKGSTGILEVGYKVLNTKGFNIDLNLQGLSGKNEGVSGGIGVEWRL</sequence>
<proteinExistence type="predicted"/>
<evidence type="ECO:0000259" key="1">
    <source>
        <dbReference type="PROSITE" id="PS51208"/>
    </source>
</evidence>
<feature type="domain" description="Autotransporter" evidence="1">
    <location>
        <begin position="288"/>
        <end position="562"/>
    </location>
</feature>